<feature type="domain" description="Acyl-CoA dehydrogenase/oxidase N-terminal" evidence="12">
    <location>
        <begin position="36"/>
        <end position="147"/>
    </location>
</feature>
<keyword evidence="4" id="KW-0101">Branched-chain amino acid catabolism</keyword>
<dbReference type="GO" id="GO:0009083">
    <property type="term" value="P:branched-chain amino acid catabolic process"/>
    <property type="evidence" value="ECO:0007669"/>
    <property type="project" value="UniProtKB-KW"/>
</dbReference>
<dbReference type="Pfam" id="PF02770">
    <property type="entry name" value="Acyl-CoA_dh_M"/>
    <property type="match status" value="1"/>
</dbReference>
<dbReference type="Pfam" id="PF02771">
    <property type="entry name" value="Acyl-CoA_dh_N"/>
    <property type="match status" value="1"/>
</dbReference>
<evidence type="ECO:0000256" key="6">
    <source>
        <dbReference type="ARBA" id="ARBA00022827"/>
    </source>
</evidence>
<dbReference type="InterPro" id="IPR034178">
    <property type="entry name" value="IBD"/>
</dbReference>
<evidence type="ECO:0008006" key="17">
    <source>
        <dbReference type="Google" id="ProtNLM"/>
    </source>
</evidence>
<evidence type="ECO:0000256" key="3">
    <source>
        <dbReference type="ARBA" id="ARBA00009347"/>
    </source>
</evidence>
<evidence type="ECO:0000256" key="2">
    <source>
        <dbReference type="ARBA" id="ARBA00005109"/>
    </source>
</evidence>
<evidence type="ECO:0000256" key="9">
    <source>
        <dbReference type="RuleBase" id="RU362125"/>
    </source>
</evidence>
<dbReference type="InterPro" id="IPR006091">
    <property type="entry name" value="Acyl-CoA_Oxase/DH_mid-dom"/>
</dbReference>
<dbReference type="AlphaFoldDB" id="A0A1H6E5J4"/>
<accession>A0A1I1S3Z2</accession>
<dbReference type="GO" id="GO:0050660">
    <property type="term" value="F:flavin adenine dinucleotide binding"/>
    <property type="evidence" value="ECO:0007669"/>
    <property type="project" value="InterPro"/>
</dbReference>
<dbReference type="PROSITE" id="PS00072">
    <property type="entry name" value="ACYL_COA_DH_1"/>
    <property type="match status" value="1"/>
</dbReference>
<feature type="active site" description="Proton acceptor" evidence="8">
    <location>
        <position position="392"/>
    </location>
</feature>
<dbReference type="GO" id="GO:0006629">
    <property type="term" value="P:lipid metabolic process"/>
    <property type="evidence" value="ECO:0007669"/>
    <property type="project" value="InterPro"/>
</dbReference>
<dbReference type="InterPro" id="IPR006089">
    <property type="entry name" value="Acyl-CoA_DH_CS"/>
</dbReference>
<accession>A0A1H6E5J4</accession>
<evidence type="ECO:0000259" key="12">
    <source>
        <dbReference type="Pfam" id="PF02771"/>
    </source>
</evidence>
<comment type="pathway">
    <text evidence="2">Amino-acid degradation; L-valine degradation.</text>
</comment>
<dbReference type="PANTHER" id="PTHR43831">
    <property type="entry name" value="ISOBUTYRYL-COA DEHYDROGENASE"/>
    <property type="match status" value="1"/>
</dbReference>
<keyword evidence="7 9" id="KW-0560">Oxidoreductase</keyword>
<dbReference type="Proteomes" id="UP000236729">
    <property type="component" value="Unassembled WGS sequence"/>
</dbReference>
<dbReference type="PROSITE" id="PS00073">
    <property type="entry name" value="ACYL_COA_DH_2"/>
    <property type="match status" value="1"/>
</dbReference>
<evidence type="ECO:0000256" key="7">
    <source>
        <dbReference type="ARBA" id="ARBA00023002"/>
    </source>
</evidence>
<evidence type="ECO:0000256" key="5">
    <source>
        <dbReference type="ARBA" id="ARBA00022630"/>
    </source>
</evidence>
<keyword evidence="5 9" id="KW-0285">Flavoprotein</keyword>
<evidence type="ECO:0000259" key="10">
    <source>
        <dbReference type="Pfam" id="PF00441"/>
    </source>
</evidence>
<dbReference type="Gene3D" id="2.40.110.10">
    <property type="entry name" value="Butyryl-CoA Dehydrogenase, subunit A, domain 2"/>
    <property type="match status" value="1"/>
</dbReference>
<evidence type="ECO:0000313" key="14">
    <source>
        <dbReference type="EMBL" id="SFD41199.1"/>
    </source>
</evidence>
<evidence type="ECO:0000313" key="16">
    <source>
        <dbReference type="Proteomes" id="UP000236729"/>
    </source>
</evidence>
<dbReference type="GO" id="GO:0003995">
    <property type="term" value="F:acyl-CoA dehydrogenase activity"/>
    <property type="evidence" value="ECO:0007669"/>
    <property type="project" value="InterPro"/>
</dbReference>
<feature type="domain" description="Acyl-CoA dehydrogenase/oxidase C-terminal" evidence="10">
    <location>
        <begin position="259"/>
        <end position="407"/>
    </location>
</feature>
<dbReference type="InterPro" id="IPR037069">
    <property type="entry name" value="AcylCoA_DH/ox_N_sf"/>
</dbReference>
<evidence type="ECO:0000259" key="11">
    <source>
        <dbReference type="Pfam" id="PF02770"/>
    </source>
</evidence>
<comment type="cofactor">
    <cofactor evidence="1 9">
        <name>FAD</name>
        <dbReference type="ChEBI" id="CHEBI:57692"/>
    </cofactor>
</comment>
<comment type="similarity">
    <text evidence="3 9">Belongs to the acyl-CoA dehydrogenase family.</text>
</comment>
<name>A0A1H6E5J4_9PSEU</name>
<dbReference type="FunFam" id="1.20.140.10:FF:000001">
    <property type="entry name" value="Acyl-CoA dehydrogenase"/>
    <property type="match status" value="1"/>
</dbReference>
<dbReference type="SUPFAM" id="SSF47203">
    <property type="entry name" value="Acyl-CoA dehydrogenase C-terminal domain-like"/>
    <property type="match status" value="1"/>
</dbReference>
<dbReference type="FunFam" id="1.10.540.10:FF:000026">
    <property type="entry name" value="Acyl-CoA dehydrogenase medium chain"/>
    <property type="match status" value="1"/>
</dbReference>
<dbReference type="Gene3D" id="1.10.540.10">
    <property type="entry name" value="Acyl-CoA dehydrogenase/oxidase, N-terminal domain"/>
    <property type="match status" value="1"/>
</dbReference>
<reference evidence="15 16" key="1">
    <citation type="submission" date="2016-10" db="EMBL/GenBank/DDBJ databases">
        <authorList>
            <person name="Varghese N."/>
            <person name="Submissions S."/>
        </authorList>
    </citation>
    <scope>NUCLEOTIDE SEQUENCE [LARGE SCALE GENOMIC DNA]</scope>
    <source>
        <strain evidence="16">ATCC 20501</strain>
        <strain evidence="14 15">CGMCC 4.3529</strain>
    </source>
</reference>
<evidence type="ECO:0000256" key="4">
    <source>
        <dbReference type="ARBA" id="ARBA00022456"/>
    </source>
</evidence>
<dbReference type="EMBL" id="FOME01000004">
    <property type="protein sequence ID" value="SFD41199.1"/>
    <property type="molecule type" value="Genomic_DNA"/>
</dbReference>
<dbReference type="Pfam" id="PF00441">
    <property type="entry name" value="Acyl-CoA_dh_1"/>
    <property type="match status" value="1"/>
</dbReference>
<dbReference type="PANTHER" id="PTHR43831:SF1">
    <property type="entry name" value="ISOBUTYRYL-COA DEHYDROGENASE, MITOCHONDRIAL"/>
    <property type="match status" value="1"/>
</dbReference>
<reference evidence="13" key="2">
    <citation type="submission" date="2016-10" db="EMBL/GenBank/DDBJ databases">
        <authorList>
            <person name="de Groot N.N."/>
        </authorList>
    </citation>
    <scope>NUCLEOTIDE SEQUENCE [LARGE SCALE GENOMIC DNA]</scope>
    <source>
        <strain evidence="13">ATCC 20501</strain>
    </source>
</reference>
<evidence type="ECO:0000313" key="13">
    <source>
        <dbReference type="EMBL" id="SEG92907.1"/>
    </source>
</evidence>
<dbReference type="EMBL" id="FNVB01000009">
    <property type="protein sequence ID" value="SEG92907.1"/>
    <property type="molecule type" value="Genomic_DNA"/>
</dbReference>
<dbReference type="FunFam" id="2.40.110.10:FF:000001">
    <property type="entry name" value="Acyl-CoA dehydrogenase, mitochondrial"/>
    <property type="match status" value="1"/>
</dbReference>
<feature type="domain" description="Acyl-CoA oxidase/dehydrogenase middle" evidence="11">
    <location>
        <begin position="152"/>
        <end position="245"/>
    </location>
</feature>
<dbReference type="InterPro" id="IPR009100">
    <property type="entry name" value="AcylCoA_DH/oxidase_NM_dom_sf"/>
</dbReference>
<protein>
    <recommendedName>
        <fullName evidence="17">Acyl-CoA dehydrogenase</fullName>
    </recommendedName>
</protein>
<dbReference type="SMR" id="A0A1H6E5J4"/>
<dbReference type="SUPFAM" id="SSF56645">
    <property type="entry name" value="Acyl-CoA dehydrogenase NM domain-like"/>
    <property type="match status" value="1"/>
</dbReference>
<keyword evidence="15" id="KW-1185">Reference proteome</keyword>
<dbReference type="InterPro" id="IPR046373">
    <property type="entry name" value="Acyl-CoA_Oxase/DH_mid-dom_sf"/>
</dbReference>
<evidence type="ECO:0000256" key="1">
    <source>
        <dbReference type="ARBA" id="ARBA00001974"/>
    </source>
</evidence>
<dbReference type="CDD" id="cd01162">
    <property type="entry name" value="IBD"/>
    <property type="match status" value="1"/>
</dbReference>
<dbReference type="Proteomes" id="UP000199690">
    <property type="component" value="Unassembled WGS sequence"/>
</dbReference>
<dbReference type="InterPro" id="IPR009075">
    <property type="entry name" value="AcylCo_DH/oxidase_C"/>
</dbReference>
<dbReference type="InterPro" id="IPR052547">
    <property type="entry name" value="Mito_Isobutyryl-CoADH"/>
</dbReference>
<dbReference type="InterPro" id="IPR013786">
    <property type="entry name" value="AcylCoA_DH/ox_N"/>
</dbReference>
<gene>
    <name evidence="13" type="ORF">SAMN02982929_05685</name>
    <name evidence="14" type="ORF">SAMN05216506_104215</name>
</gene>
<dbReference type="PIRSF" id="PIRSF016578">
    <property type="entry name" value="HsaA"/>
    <property type="match status" value="1"/>
</dbReference>
<organism evidence="13 16">
    <name type="scientific">Saccharopolyspora kobensis</name>
    <dbReference type="NCBI Taxonomy" id="146035"/>
    <lineage>
        <taxon>Bacteria</taxon>
        <taxon>Bacillati</taxon>
        <taxon>Actinomycetota</taxon>
        <taxon>Actinomycetes</taxon>
        <taxon>Pseudonocardiales</taxon>
        <taxon>Pseudonocardiaceae</taxon>
        <taxon>Saccharopolyspora</taxon>
    </lineage>
</organism>
<evidence type="ECO:0000256" key="8">
    <source>
        <dbReference type="PIRSR" id="PIRSR634178-1"/>
    </source>
</evidence>
<dbReference type="Gene3D" id="1.20.140.10">
    <property type="entry name" value="Butyryl-CoA Dehydrogenase, subunit A, domain 3"/>
    <property type="match status" value="1"/>
</dbReference>
<proteinExistence type="inferred from homology"/>
<dbReference type="InterPro" id="IPR036250">
    <property type="entry name" value="AcylCo_DH-like_C"/>
</dbReference>
<sequence length="409" mass="43744">MPPRRNRRFRVETTECEGVDVSVAAVAGPASAFELTDDQRAIRDAAREFAAEQLAPHAVEWDQAKHFPVETLRLAGQLGMGGIYVDESVGGSGLSRFDSALIFEALAGGDPSIAAYISIHNMCAGMIDRFGTDAQRARWLPQLCSMERLASYCLTEPGAGSDAAALQTRAVRDGDDYLLTGVKQFISGGGSSDVYVVMARTGEQGAKGISTFVVEAGAPGLSFGANEKKMGWNAQPTRQVIFDGVRVPADQRLGEEGIGFRIAMTGLDGGRLSIGACSLGGAQAALEKSLGYVRERTAFGVKLSEFEALQFKLADMATELEAARLLLWRAASALDAKEPAATRLCAMAKRLATDTGFAVANEALQIHGGYGYLAEYGLEKIVRDLRVHQILEGTNEIMRLIVSRSLLAE</sequence>
<evidence type="ECO:0000313" key="15">
    <source>
        <dbReference type="Proteomes" id="UP000199690"/>
    </source>
</evidence>
<keyword evidence="6 9" id="KW-0274">FAD</keyword>